<evidence type="ECO:0000256" key="1">
    <source>
        <dbReference type="ARBA" id="ARBA00004370"/>
    </source>
</evidence>
<keyword evidence="2 4" id="KW-0807">Transducer</keyword>
<keyword evidence="5" id="KW-1133">Transmembrane helix</keyword>
<sequence length="385" mass="43070">MMSQLNAHFFRVSLVVVIINFLIFFSTTTLTWLNFLIVSMSIVLLPLEWFLLRVTVRRMANAEHEIHQKYAAQLATKQVQTEDFKAFLVELLPSWRQQQDLARCQLEEAMESLVMQFNGIYQRLGHAMQMSVNTIGYQNGLAGLADDSELRLKSIIDLLNKAMLNRNLLLDEISALANITDELKKMGAEVAGIASQTNLLALNAAIEAARAGEMGRGFAVVADEVRALSSRSGETGVRIAARIEDINEMLQRTLQQTSEFTAQDDVDLAQSEASIKLVIGDFKSATADILTSSSNLEEHTRAVRNEISDVITNLQFQDRVSQILTHVAADIEDFSLALAQDDNFTLNLDAWLHRLQQRFTTLEQVTAHKTRSYAKAAAVSDITFF</sequence>
<dbReference type="PRINTS" id="PR00260">
    <property type="entry name" value="CHEMTRNSDUCR"/>
</dbReference>
<evidence type="ECO:0000313" key="8">
    <source>
        <dbReference type="Proteomes" id="UP001576726"/>
    </source>
</evidence>
<name>A0ABV4VZA0_9GAMM</name>
<keyword evidence="5" id="KW-0472">Membrane</keyword>
<dbReference type="SUPFAM" id="SSF58104">
    <property type="entry name" value="Methyl-accepting chemotaxis protein (MCP) signaling domain"/>
    <property type="match status" value="1"/>
</dbReference>
<feature type="domain" description="Methyl-accepting transducer" evidence="6">
    <location>
        <begin position="173"/>
        <end position="259"/>
    </location>
</feature>
<evidence type="ECO:0000256" key="4">
    <source>
        <dbReference type="PROSITE-ProRule" id="PRU00284"/>
    </source>
</evidence>
<dbReference type="Gene3D" id="1.10.287.950">
    <property type="entry name" value="Methyl-accepting chemotaxis protein"/>
    <property type="match status" value="1"/>
</dbReference>
<dbReference type="InterPro" id="IPR004090">
    <property type="entry name" value="Chemotax_Me-accpt_rcpt"/>
</dbReference>
<evidence type="ECO:0000256" key="2">
    <source>
        <dbReference type="ARBA" id="ARBA00023224"/>
    </source>
</evidence>
<dbReference type="Pfam" id="PF00015">
    <property type="entry name" value="MCPsignal"/>
    <property type="match status" value="1"/>
</dbReference>
<protein>
    <submittedName>
        <fullName evidence="7">Methyl-accepting chemotaxis protein</fullName>
    </submittedName>
</protein>
<dbReference type="PROSITE" id="PS50111">
    <property type="entry name" value="CHEMOTAXIS_TRANSDUC_2"/>
    <property type="match status" value="1"/>
</dbReference>
<evidence type="ECO:0000256" key="3">
    <source>
        <dbReference type="ARBA" id="ARBA00029447"/>
    </source>
</evidence>
<proteinExistence type="inferred from homology"/>
<feature type="transmembrane region" description="Helical" evidence="5">
    <location>
        <begin position="32"/>
        <end position="52"/>
    </location>
</feature>
<dbReference type="PANTHER" id="PTHR32089">
    <property type="entry name" value="METHYL-ACCEPTING CHEMOTAXIS PROTEIN MCPB"/>
    <property type="match status" value="1"/>
</dbReference>
<reference evidence="7 8" key="1">
    <citation type="submission" date="2024-09" db="EMBL/GenBank/DDBJ databases">
        <authorList>
            <person name="Zhang Y."/>
        </authorList>
    </citation>
    <scope>NUCLEOTIDE SEQUENCE [LARGE SCALE GENOMIC DNA]</scope>
    <source>
        <strain evidence="7 8">SH314</strain>
    </source>
</reference>
<dbReference type="PANTHER" id="PTHR32089:SF112">
    <property type="entry name" value="LYSOZYME-LIKE PROTEIN-RELATED"/>
    <property type="match status" value="1"/>
</dbReference>
<comment type="similarity">
    <text evidence="3">Belongs to the methyl-accepting chemotaxis (MCP) protein family.</text>
</comment>
<organism evidence="7 8">
    <name type="scientific">Shewanella seohaensis</name>
    <dbReference type="NCBI Taxonomy" id="755175"/>
    <lineage>
        <taxon>Bacteria</taxon>
        <taxon>Pseudomonadati</taxon>
        <taxon>Pseudomonadota</taxon>
        <taxon>Gammaproteobacteria</taxon>
        <taxon>Alteromonadales</taxon>
        <taxon>Shewanellaceae</taxon>
        <taxon>Shewanella</taxon>
    </lineage>
</organism>
<dbReference type="InterPro" id="IPR004089">
    <property type="entry name" value="MCPsignal_dom"/>
</dbReference>
<accession>A0ABV4VZA0</accession>
<comment type="subcellular location">
    <subcellularLocation>
        <location evidence="1">Membrane</location>
    </subcellularLocation>
</comment>
<feature type="transmembrane region" description="Helical" evidence="5">
    <location>
        <begin position="9"/>
        <end position="26"/>
    </location>
</feature>
<dbReference type="Proteomes" id="UP001576726">
    <property type="component" value="Unassembled WGS sequence"/>
</dbReference>
<dbReference type="EMBL" id="JBHFGJ010000009">
    <property type="protein sequence ID" value="MFB2654483.1"/>
    <property type="molecule type" value="Genomic_DNA"/>
</dbReference>
<gene>
    <name evidence="7" type="ORF">ACE02L_17230</name>
</gene>
<keyword evidence="8" id="KW-1185">Reference proteome</keyword>
<dbReference type="SMART" id="SM00283">
    <property type="entry name" value="MA"/>
    <property type="match status" value="1"/>
</dbReference>
<dbReference type="RefSeq" id="WP_374919934.1">
    <property type="nucleotide sequence ID" value="NZ_JBHFGJ010000009.1"/>
</dbReference>
<comment type="caution">
    <text evidence="7">The sequence shown here is derived from an EMBL/GenBank/DDBJ whole genome shotgun (WGS) entry which is preliminary data.</text>
</comment>
<keyword evidence="5" id="KW-0812">Transmembrane</keyword>
<evidence type="ECO:0000256" key="5">
    <source>
        <dbReference type="SAM" id="Phobius"/>
    </source>
</evidence>
<evidence type="ECO:0000259" key="6">
    <source>
        <dbReference type="PROSITE" id="PS50111"/>
    </source>
</evidence>
<evidence type="ECO:0000313" key="7">
    <source>
        <dbReference type="EMBL" id="MFB2654483.1"/>
    </source>
</evidence>